<dbReference type="EMBL" id="AP023081">
    <property type="protein sequence ID" value="BCD86397.1"/>
    <property type="molecule type" value="Genomic_DNA"/>
</dbReference>
<reference evidence="1" key="1">
    <citation type="submission" date="2020-05" db="EMBL/GenBank/DDBJ databases">
        <title>Complete genome sequence of Pseudomonas sp. Sm006.</title>
        <authorList>
            <person name="Takeuchi K."/>
            <person name="Someya N."/>
        </authorList>
    </citation>
    <scope>NUCLEOTIDE SEQUENCE</scope>
    <source>
        <strain evidence="1">Sm006</strain>
    </source>
</reference>
<evidence type="ECO:0000313" key="2">
    <source>
        <dbReference type="Proteomes" id="UP001064896"/>
    </source>
</evidence>
<name>A0ABM7L9Y9_9PSED</name>
<proteinExistence type="predicted"/>
<protein>
    <submittedName>
        <fullName evidence="1">Uncharacterized protein</fullName>
    </submittedName>
</protein>
<evidence type="ECO:0000313" key="1">
    <source>
        <dbReference type="EMBL" id="BCD86397.1"/>
    </source>
</evidence>
<gene>
    <name evidence="1" type="ORF">PSm6_28040</name>
</gene>
<sequence>MLDGAAPPQHTSYDENRFHVPPRTAPTTLWSFDDILHVRPGAGTACCGLPVAGWAGRSAAAWLRARVSRVNKRRARWHGDQ</sequence>
<keyword evidence="2" id="KW-1185">Reference proteome</keyword>
<organism evidence="1 2">
    <name type="scientific">Pseudomonas solani</name>
    <dbReference type="NCBI Taxonomy" id="2731552"/>
    <lineage>
        <taxon>Bacteria</taxon>
        <taxon>Pseudomonadati</taxon>
        <taxon>Pseudomonadota</taxon>
        <taxon>Gammaproteobacteria</taxon>
        <taxon>Pseudomonadales</taxon>
        <taxon>Pseudomonadaceae</taxon>
        <taxon>Pseudomonas</taxon>
    </lineage>
</organism>
<accession>A0ABM7L9Y9</accession>
<dbReference type="Proteomes" id="UP001064896">
    <property type="component" value="Chromosome"/>
</dbReference>